<keyword evidence="2" id="KW-1185">Reference proteome</keyword>
<name>A0ACC6P4R0_9BURK</name>
<reference evidence="1" key="1">
    <citation type="submission" date="2023-10" db="EMBL/GenBank/DDBJ databases">
        <title>Amphibacter perezi, gen. nov., sp. nov. a novel taxa of the family Comamonadaceae, class Betaproteobacteria isolated from the skin microbiota of Pelophylax perezi from different populations.</title>
        <authorList>
            <person name="Costa S."/>
            <person name="Proenca D.N."/>
            <person name="Lopes I."/>
            <person name="Morais P.V."/>
        </authorList>
    </citation>
    <scope>NUCLEOTIDE SEQUENCE</scope>
    <source>
        <strain evidence="1">SL12-8</strain>
    </source>
</reference>
<gene>
    <name evidence="1" type="ORF">RV045_12425</name>
</gene>
<comment type="caution">
    <text evidence="1">The sequence shown here is derived from an EMBL/GenBank/DDBJ whole genome shotgun (WGS) entry which is preliminary data.</text>
</comment>
<evidence type="ECO:0000313" key="2">
    <source>
        <dbReference type="Proteomes" id="UP001364695"/>
    </source>
</evidence>
<dbReference type="Proteomes" id="UP001364695">
    <property type="component" value="Unassembled WGS sequence"/>
</dbReference>
<proteinExistence type="predicted"/>
<protein>
    <submittedName>
        <fullName evidence="1">Chloride channel protein</fullName>
    </submittedName>
</protein>
<evidence type="ECO:0000313" key="1">
    <source>
        <dbReference type="EMBL" id="MEJ7139225.1"/>
    </source>
</evidence>
<organism evidence="1 2">
    <name type="scientific">Amphibiibacter pelophylacis</name>
    <dbReference type="NCBI Taxonomy" id="1799477"/>
    <lineage>
        <taxon>Bacteria</taxon>
        <taxon>Pseudomonadati</taxon>
        <taxon>Pseudomonadota</taxon>
        <taxon>Betaproteobacteria</taxon>
        <taxon>Burkholderiales</taxon>
        <taxon>Sphaerotilaceae</taxon>
        <taxon>Amphibiibacter</taxon>
    </lineage>
</organism>
<dbReference type="EMBL" id="JAWDIE010000022">
    <property type="protein sequence ID" value="MEJ7139225.1"/>
    <property type="molecule type" value="Genomic_DNA"/>
</dbReference>
<accession>A0ACC6P4R0</accession>
<sequence>MISFPRFLDALRTELSNRRVWQTRVVVAVFGALSGLTVVALTWLGEQSISLFQQGWAAYYWLPLVWTPLLTVLVVWLTQRFAPGAAGSGIQQVVAALHSHTPLASRSHFISMKLTISKMLLTAGGLLGGLSLGREGPSVQIGAGVMHSARHFLPRNSTVSDHGLLIAGGAAGIAAAFNTPLGGIMFAIEELSRRPEQRNNGLIMAAIVISGLMGISFFGNFSYFGMIHVGAISMSLLGPGLLVAICAGVLGGLFSRLLVMSLSGLSNDRFSRWRAIYPLRFAAGCGLVVAVVGLATNGDTFGSGYEPTRALLSGEGDTSPLYVLLKFVVTWITAWSGVPGGIFAPSLSIGGALGADIANLTGHLDAPALIALGMAGFLAAVTQAPLTSFIIVMEMVDGHGLVLTLMAGALLASGLSRLISAPLYESLAELQLQRLSKSAAAAAPVAAKSEKTDAETPHAPTPLPPG</sequence>